<evidence type="ECO:0000256" key="1">
    <source>
        <dbReference type="ARBA" id="ARBA00022679"/>
    </source>
</evidence>
<sequence>MLELMAGAEAVLVPSEWYEGGLPLVALRSLSVGTPVVVTDLENICADVLADDVGWAFPVKNPAGLARTLAGLIADPTLTRERRSRARSSYERRFSPSVNLARLEEVYRSVTAGSPAR</sequence>
<dbReference type="PANTHER" id="PTHR12526">
    <property type="entry name" value="GLYCOSYLTRANSFERASE"/>
    <property type="match status" value="1"/>
</dbReference>
<dbReference type="Pfam" id="PF00534">
    <property type="entry name" value="Glycos_transf_1"/>
    <property type="match status" value="1"/>
</dbReference>
<dbReference type="GO" id="GO:0016757">
    <property type="term" value="F:glycosyltransferase activity"/>
    <property type="evidence" value="ECO:0007669"/>
    <property type="project" value="UniProtKB-KW"/>
</dbReference>
<evidence type="ECO:0000313" key="4">
    <source>
        <dbReference type="Proteomes" id="UP001324287"/>
    </source>
</evidence>
<organism evidence="3 4">
    <name type="scientific">Blastococcus brunescens</name>
    <dbReference type="NCBI Taxonomy" id="1564165"/>
    <lineage>
        <taxon>Bacteria</taxon>
        <taxon>Bacillati</taxon>
        <taxon>Actinomycetota</taxon>
        <taxon>Actinomycetes</taxon>
        <taxon>Geodermatophilales</taxon>
        <taxon>Geodermatophilaceae</taxon>
        <taxon>Blastococcus</taxon>
    </lineage>
</organism>
<dbReference type="EC" id="2.4.-.-" evidence="3"/>
<reference evidence="3 4" key="1">
    <citation type="submission" date="2023-12" db="EMBL/GenBank/DDBJ databases">
        <title>Blastococcus brunescens sp. nov., an actonobacterium isolated from sandstone collected in sahara desert.</title>
        <authorList>
            <person name="Gtari M."/>
            <person name="Ghodhbane F."/>
        </authorList>
    </citation>
    <scope>NUCLEOTIDE SEQUENCE [LARGE SCALE GENOMIC DNA]</scope>
    <source>
        <strain evidence="3 4">BMG 8361</strain>
    </source>
</reference>
<dbReference type="EMBL" id="CP141261">
    <property type="protein sequence ID" value="WRL64364.1"/>
    <property type="molecule type" value="Genomic_DNA"/>
</dbReference>
<dbReference type="SUPFAM" id="SSF53756">
    <property type="entry name" value="UDP-Glycosyltransferase/glycogen phosphorylase"/>
    <property type="match status" value="1"/>
</dbReference>
<feature type="domain" description="Glycosyl transferase family 1" evidence="2">
    <location>
        <begin position="3"/>
        <end position="87"/>
    </location>
</feature>
<evidence type="ECO:0000313" key="3">
    <source>
        <dbReference type="EMBL" id="WRL64364.1"/>
    </source>
</evidence>
<dbReference type="InterPro" id="IPR001296">
    <property type="entry name" value="Glyco_trans_1"/>
</dbReference>
<dbReference type="RefSeq" id="WP_324275691.1">
    <property type="nucleotide sequence ID" value="NZ_CP141261.1"/>
</dbReference>
<keyword evidence="4" id="KW-1185">Reference proteome</keyword>
<evidence type="ECO:0000259" key="2">
    <source>
        <dbReference type="Pfam" id="PF00534"/>
    </source>
</evidence>
<keyword evidence="1 3" id="KW-0808">Transferase</keyword>
<name>A0ABZ1B0V6_9ACTN</name>
<accession>A0ABZ1B0V6</accession>
<protein>
    <submittedName>
        <fullName evidence="3">Glycosyltransferase</fullName>
        <ecNumber evidence="3">2.4.-.-</ecNumber>
    </submittedName>
</protein>
<proteinExistence type="predicted"/>
<dbReference type="Gene3D" id="3.40.50.2000">
    <property type="entry name" value="Glycogen Phosphorylase B"/>
    <property type="match status" value="2"/>
</dbReference>
<gene>
    <name evidence="3" type="ORF">U6N30_00390</name>
</gene>
<dbReference type="PANTHER" id="PTHR12526:SF635">
    <property type="entry name" value="GLYCOSYL TRANSFERASE GROUP 1"/>
    <property type="match status" value="1"/>
</dbReference>
<dbReference type="Proteomes" id="UP001324287">
    <property type="component" value="Chromosome"/>
</dbReference>
<keyword evidence="3" id="KW-0328">Glycosyltransferase</keyword>